<keyword evidence="3" id="KW-0547">Nucleotide-binding</keyword>
<dbReference type="RefSeq" id="WP_182857120.1">
    <property type="nucleotide sequence ID" value="NZ_WMLF01000353.1"/>
</dbReference>
<dbReference type="PANTHER" id="PTHR35526">
    <property type="entry name" value="ANTI-SIGMA-F FACTOR RSBW-RELATED"/>
    <property type="match status" value="1"/>
</dbReference>
<dbReference type="SUPFAM" id="SSF55874">
    <property type="entry name" value="ATPase domain of HSP90 chaperone/DNA topoisomerase II/histidine kinase"/>
    <property type="match status" value="1"/>
</dbReference>
<protein>
    <submittedName>
        <fullName evidence="3">ATP-binding protein</fullName>
    </submittedName>
</protein>
<dbReference type="EMBL" id="WMLF01000353">
    <property type="protein sequence ID" value="MBB1245826.1"/>
    <property type="molecule type" value="Genomic_DNA"/>
</dbReference>
<keyword evidence="1" id="KW-0418">Kinase</keyword>
<name>A0ABR6EKF7_9ACTN</name>
<dbReference type="Proteomes" id="UP000766698">
    <property type="component" value="Unassembled WGS sequence"/>
</dbReference>
<keyword evidence="4" id="KW-1185">Reference proteome</keyword>
<evidence type="ECO:0000259" key="2">
    <source>
        <dbReference type="Pfam" id="PF13581"/>
    </source>
</evidence>
<keyword evidence="1" id="KW-0808">Transferase</keyword>
<evidence type="ECO:0000313" key="4">
    <source>
        <dbReference type="Proteomes" id="UP000766698"/>
    </source>
</evidence>
<organism evidence="3 4">
    <name type="scientific">Streptomyces durbertensis</name>
    <dbReference type="NCBI Taxonomy" id="2448886"/>
    <lineage>
        <taxon>Bacteria</taxon>
        <taxon>Bacillati</taxon>
        <taxon>Actinomycetota</taxon>
        <taxon>Actinomycetes</taxon>
        <taxon>Kitasatosporales</taxon>
        <taxon>Streptomycetaceae</taxon>
        <taxon>Streptomyces</taxon>
    </lineage>
</organism>
<accession>A0ABR6EKF7</accession>
<dbReference type="InterPro" id="IPR050267">
    <property type="entry name" value="Anti-sigma-factor_SerPK"/>
</dbReference>
<dbReference type="PANTHER" id="PTHR35526:SF3">
    <property type="entry name" value="ANTI-SIGMA-F FACTOR RSBW"/>
    <property type="match status" value="1"/>
</dbReference>
<dbReference type="CDD" id="cd16936">
    <property type="entry name" value="HATPase_RsbW-like"/>
    <property type="match status" value="1"/>
</dbReference>
<gene>
    <name evidence="3" type="ORF">GL263_20040</name>
</gene>
<keyword evidence="1" id="KW-0723">Serine/threonine-protein kinase</keyword>
<proteinExistence type="predicted"/>
<reference evidence="4" key="1">
    <citation type="journal article" date="2020" name="Syst. Appl. Microbiol.">
        <title>Streptomyces alkaliterrae sp. nov., isolated from an alkaline soil, and emended descriptions of Streptomyces alkaliphilus, Streptomyces calidiresistens and Streptomyces durbertensis.</title>
        <authorList>
            <person name="Swiecimska M."/>
            <person name="Golinska P."/>
            <person name="Nouioui I."/>
            <person name="Wypij M."/>
            <person name="Rai M."/>
            <person name="Sangal V."/>
            <person name="Goodfellow M."/>
        </authorList>
    </citation>
    <scope>NUCLEOTIDE SEQUENCE [LARGE SCALE GENOMIC DNA]</scope>
    <source>
        <strain evidence="4">DSM 104538</strain>
    </source>
</reference>
<feature type="domain" description="Histidine kinase/HSP90-like ATPase" evidence="2">
    <location>
        <begin position="19"/>
        <end position="129"/>
    </location>
</feature>
<dbReference type="Gene3D" id="3.30.565.10">
    <property type="entry name" value="Histidine kinase-like ATPase, C-terminal domain"/>
    <property type="match status" value="1"/>
</dbReference>
<comment type="caution">
    <text evidence="3">The sequence shown here is derived from an EMBL/GenBank/DDBJ whole genome shotgun (WGS) entry which is preliminary data.</text>
</comment>
<evidence type="ECO:0000256" key="1">
    <source>
        <dbReference type="ARBA" id="ARBA00022527"/>
    </source>
</evidence>
<dbReference type="InterPro" id="IPR036890">
    <property type="entry name" value="HATPase_C_sf"/>
</dbReference>
<keyword evidence="3" id="KW-0067">ATP-binding</keyword>
<sequence length="137" mass="14813">MTATRRSAADVPVYSETLPREAASVRLARQLVRRALTAWGQAALEDTSTLIATELVANAVQHAGGHSLRIGVTLVEHGRVRVAVSDKSQTDARVRRPACDAEAGRGLLLVEAVASCWGVDHRRWGKVVWAEVVEDHA</sequence>
<evidence type="ECO:0000313" key="3">
    <source>
        <dbReference type="EMBL" id="MBB1245826.1"/>
    </source>
</evidence>
<dbReference type="InterPro" id="IPR003594">
    <property type="entry name" value="HATPase_dom"/>
</dbReference>
<dbReference type="Pfam" id="PF13581">
    <property type="entry name" value="HATPase_c_2"/>
    <property type="match status" value="1"/>
</dbReference>
<dbReference type="GO" id="GO:0005524">
    <property type="term" value="F:ATP binding"/>
    <property type="evidence" value="ECO:0007669"/>
    <property type="project" value="UniProtKB-KW"/>
</dbReference>